<name>A0A085V9V4_PSESX</name>
<gene>
    <name evidence="2" type="ORF">IV02_09500</name>
</gene>
<dbReference type="PATRIC" id="fig|317.174.peg.1945"/>
<dbReference type="Proteomes" id="UP000028643">
    <property type="component" value="Unassembled WGS sequence"/>
</dbReference>
<evidence type="ECO:0000313" key="3">
    <source>
        <dbReference type="Proteomes" id="UP000028643"/>
    </source>
</evidence>
<dbReference type="EMBL" id="JPQT01000098">
    <property type="protein sequence ID" value="KFE52217.1"/>
    <property type="molecule type" value="Genomic_DNA"/>
</dbReference>
<dbReference type="InterPro" id="IPR021333">
    <property type="entry name" value="DUF2946"/>
</dbReference>
<dbReference type="Pfam" id="PF11162">
    <property type="entry name" value="DUF2946"/>
    <property type="match status" value="1"/>
</dbReference>
<protein>
    <recommendedName>
        <fullName evidence="4">DUF2946 domain-containing protein</fullName>
    </recommendedName>
</protein>
<feature type="transmembrane region" description="Helical" evidence="1">
    <location>
        <begin position="6"/>
        <end position="25"/>
    </location>
</feature>
<organism evidence="2 3">
    <name type="scientific">Pseudomonas syringae</name>
    <dbReference type="NCBI Taxonomy" id="317"/>
    <lineage>
        <taxon>Bacteria</taxon>
        <taxon>Pseudomonadati</taxon>
        <taxon>Pseudomonadota</taxon>
        <taxon>Gammaproteobacteria</taxon>
        <taxon>Pseudomonadales</taxon>
        <taxon>Pseudomonadaceae</taxon>
        <taxon>Pseudomonas</taxon>
    </lineage>
</organism>
<accession>A0A085V9V4</accession>
<sequence>MGSRHGIGAWLGIFAMLMVFVGPLISQGASMAHGMGVSMAHDMACDDMPGMAQFSRPVSPGGHHDLVIWEKCGYCTLLFQHPPITESNLIVAPLGIVPAAVPATSFTPQQVLAPVFPGARSRAPPFSSR</sequence>
<keyword evidence="1" id="KW-0472">Membrane</keyword>
<comment type="caution">
    <text evidence="2">The sequence shown here is derived from an EMBL/GenBank/DDBJ whole genome shotgun (WGS) entry which is preliminary data.</text>
</comment>
<proteinExistence type="predicted"/>
<evidence type="ECO:0000313" key="2">
    <source>
        <dbReference type="EMBL" id="KFE52217.1"/>
    </source>
</evidence>
<dbReference type="AlphaFoldDB" id="A0A085V9V4"/>
<evidence type="ECO:0008006" key="4">
    <source>
        <dbReference type="Google" id="ProtNLM"/>
    </source>
</evidence>
<keyword evidence="1" id="KW-0812">Transmembrane</keyword>
<reference evidence="2 3" key="1">
    <citation type="submission" date="2014-07" db="EMBL/GenBank/DDBJ databases">
        <title>Draft Genome Sequences of Environmental Pseudomonas syringae strains.</title>
        <authorList>
            <person name="Baltrus D.A."/>
            <person name="Berge O."/>
            <person name="Morris C."/>
        </authorList>
    </citation>
    <scope>NUCLEOTIDE SEQUENCE [LARGE SCALE GENOMIC DNA]</scope>
    <source>
        <strain evidence="2 3">CEB003</strain>
    </source>
</reference>
<keyword evidence="1" id="KW-1133">Transmembrane helix</keyword>
<evidence type="ECO:0000256" key="1">
    <source>
        <dbReference type="SAM" id="Phobius"/>
    </source>
</evidence>